<accession>A0AAV8TS26</accession>
<feature type="transmembrane region" description="Helical" evidence="1">
    <location>
        <begin position="89"/>
        <end position="107"/>
    </location>
</feature>
<feature type="transmembrane region" description="Helical" evidence="1">
    <location>
        <begin position="116"/>
        <end position="133"/>
    </location>
</feature>
<keyword evidence="1" id="KW-0472">Membrane</keyword>
<evidence type="ECO:0000256" key="1">
    <source>
        <dbReference type="SAM" id="Phobius"/>
    </source>
</evidence>
<feature type="transmembrane region" description="Helical" evidence="1">
    <location>
        <begin position="25"/>
        <end position="45"/>
    </location>
</feature>
<evidence type="ECO:0000313" key="2">
    <source>
        <dbReference type="EMBL" id="KAJ8769765.1"/>
    </source>
</evidence>
<name>A0AAV8TS26_9ROSI</name>
<keyword evidence="3" id="KW-1185">Reference proteome</keyword>
<dbReference type="EMBL" id="JAIWQS010000003">
    <property type="protein sequence ID" value="KAJ8769765.1"/>
    <property type="molecule type" value="Genomic_DNA"/>
</dbReference>
<keyword evidence="1" id="KW-1133">Transmembrane helix</keyword>
<dbReference type="AlphaFoldDB" id="A0AAV8TS26"/>
<sequence length="200" mass="23041">MASNRVDSSKLLVVIKKYDINKFSYPSLLTALQYFISTLGVWILGKLGFLHHDDFTYETAKKFLPSTIIFYRAIFTNTNLSGHATMDTFIMFRFLTPLLVVIADNVFRKQPIPSKLIFVSLVVILSCATGYVATDSGFTLTYRCGYRFNLIRYQIRYNIRNITLTAYFWAFAYLVTIVTEMIYIKHIMSTIGLNTWGLVL</sequence>
<comment type="caution">
    <text evidence="2">The sequence shown here is derived from an EMBL/GenBank/DDBJ whole genome shotgun (WGS) entry which is preliminary data.</text>
</comment>
<reference evidence="2 3" key="1">
    <citation type="submission" date="2021-09" db="EMBL/GenBank/DDBJ databases">
        <title>Genomic insights and catalytic innovation underlie evolution of tropane alkaloids biosynthesis.</title>
        <authorList>
            <person name="Wang Y.-J."/>
            <person name="Tian T."/>
            <person name="Huang J.-P."/>
            <person name="Huang S.-X."/>
        </authorList>
    </citation>
    <scope>NUCLEOTIDE SEQUENCE [LARGE SCALE GENOMIC DNA]</scope>
    <source>
        <strain evidence="2">KIB-2018</strain>
        <tissue evidence="2">Leaf</tissue>
    </source>
</reference>
<protein>
    <submittedName>
        <fullName evidence="2">Uncharacterized protein</fullName>
    </submittedName>
</protein>
<feature type="transmembrane region" description="Helical" evidence="1">
    <location>
        <begin position="166"/>
        <end position="184"/>
    </location>
</feature>
<keyword evidence="1" id="KW-0812">Transmembrane</keyword>
<evidence type="ECO:0000313" key="3">
    <source>
        <dbReference type="Proteomes" id="UP001159364"/>
    </source>
</evidence>
<dbReference type="Proteomes" id="UP001159364">
    <property type="component" value="Linkage Group LG03"/>
</dbReference>
<organism evidence="2 3">
    <name type="scientific">Erythroxylum novogranatense</name>
    <dbReference type="NCBI Taxonomy" id="1862640"/>
    <lineage>
        <taxon>Eukaryota</taxon>
        <taxon>Viridiplantae</taxon>
        <taxon>Streptophyta</taxon>
        <taxon>Embryophyta</taxon>
        <taxon>Tracheophyta</taxon>
        <taxon>Spermatophyta</taxon>
        <taxon>Magnoliopsida</taxon>
        <taxon>eudicotyledons</taxon>
        <taxon>Gunneridae</taxon>
        <taxon>Pentapetalae</taxon>
        <taxon>rosids</taxon>
        <taxon>fabids</taxon>
        <taxon>Malpighiales</taxon>
        <taxon>Erythroxylaceae</taxon>
        <taxon>Erythroxylum</taxon>
    </lineage>
</organism>
<proteinExistence type="predicted"/>
<gene>
    <name evidence="2" type="ORF">K2173_007625</name>
</gene>